<evidence type="ECO:0000313" key="2">
    <source>
        <dbReference type="Proteomes" id="UP000774326"/>
    </source>
</evidence>
<proteinExistence type="predicted"/>
<reference evidence="1" key="1">
    <citation type="journal article" date="2021" name="Open Biol.">
        <title>Shared evolutionary footprints suggest mitochondrial oxidative damage underlies multiple complex I losses in fungi.</title>
        <authorList>
            <person name="Schikora-Tamarit M.A."/>
            <person name="Marcet-Houben M."/>
            <person name="Nosek J."/>
            <person name="Gabaldon T."/>
        </authorList>
    </citation>
    <scope>NUCLEOTIDE SEQUENCE</scope>
    <source>
        <strain evidence="1">CBS2887</strain>
    </source>
</reference>
<protein>
    <submittedName>
        <fullName evidence="1">Uncharacterized protein</fullName>
    </submittedName>
</protein>
<reference evidence="1" key="2">
    <citation type="submission" date="2021-01" db="EMBL/GenBank/DDBJ databases">
        <authorList>
            <person name="Schikora-Tamarit M.A."/>
        </authorList>
    </citation>
    <scope>NUCLEOTIDE SEQUENCE</scope>
    <source>
        <strain evidence="1">CBS2887</strain>
    </source>
</reference>
<comment type="caution">
    <text evidence="1">The sequence shown here is derived from an EMBL/GenBank/DDBJ whole genome shotgun (WGS) entry which is preliminary data.</text>
</comment>
<name>A0A9P8Q5H6_WICPI</name>
<dbReference type="Proteomes" id="UP000774326">
    <property type="component" value="Unassembled WGS sequence"/>
</dbReference>
<sequence>MKRIKSVMFSTRRTNNNHHVGAEGKRRVKQRLGWSNRNPRDSFIREGPRNNLNITQMMNLRKIGKPVFPLMMKKAETNRAYGELLKDCMEFGVRVNPRLANDDIAVKNPHQVAPTPKPVTSCR</sequence>
<dbReference type="AlphaFoldDB" id="A0A9P8Q5H6"/>
<accession>A0A9P8Q5H6</accession>
<organism evidence="1 2">
    <name type="scientific">Wickerhamomyces pijperi</name>
    <name type="common">Yeast</name>
    <name type="synonym">Pichia pijperi</name>
    <dbReference type="NCBI Taxonomy" id="599730"/>
    <lineage>
        <taxon>Eukaryota</taxon>
        <taxon>Fungi</taxon>
        <taxon>Dikarya</taxon>
        <taxon>Ascomycota</taxon>
        <taxon>Saccharomycotina</taxon>
        <taxon>Saccharomycetes</taxon>
        <taxon>Phaffomycetales</taxon>
        <taxon>Wickerhamomycetaceae</taxon>
        <taxon>Wickerhamomyces</taxon>
    </lineage>
</organism>
<gene>
    <name evidence="1" type="ORF">WICPIJ_004378</name>
</gene>
<dbReference type="EMBL" id="JAEUBG010002382">
    <property type="protein sequence ID" value="KAH3684662.1"/>
    <property type="molecule type" value="Genomic_DNA"/>
</dbReference>
<keyword evidence="2" id="KW-1185">Reference proteome</keyword>
<evidence type="ECO:0000313" key="1">
    <source>
        <dbReference type="EMBL" id="KAH3684662.1"/>
    </source>
</evidence>